<evidence type="ECO:0000259" key="2">
    <source>
        <dbReference type="SMART" id="SM00014"/>
    </source>
</evidence>
<feature type="transmembrane region" description="Helical" evidence="1">
    <location>
        <begin position="25"/>
        <end position="48"/>
    </location>
</feature>
<reference evidence="3" key="1">
    <citation type="submission" date="2021-05" db="EMBL/GenBank/DDBJ databases">
        <authorList>
            <person name="Pietrasiak N."/>
            <person name="Ward R."/>
            <person name="Stajich J.E."/>
            <person name="Kurbessoian T."/>
        </authorList>
    </citation>
    <scope>NUCLEOTIDE SEQUENCE</scope>
    <source>
        <strain evidence="3">CPER-KK1</strain>
    </source>
</reference>
<organism evidence="3 4">
    <name type="scientific">Symplocastrum torsivum CPER-KK1</name>
    <dbReference type="NCBI Taxonomy" id="450513"/>
    <lineage>
        <taxon>Bacteria</taxon>
        <taxon>Bacillati</taxon>
        <taxon>Cyanobacteriota</taxon>
        <taxon>Cyanophyceae</taxon>
        <taxon>Oscillatoriophycideae</taxon>
        <taxon>Oscillatoriales</taxon>
        <taxon>Microcoleaceae</taxon>
        <taxon>Symplocastrum</taxon>
    </lineage>
</organism>
<proteinExistence type="predicted"/>
<feature type="transmembrane region" description="Helical" evidence="1">
    <location>
        <begin position="116"/>
        <end position="135"/>
    </location>
</feature>
<dbReference type="Proteomes" id="UP000753908">
    <property type="component" value="Unassembled WGS sequence"/>
</dbReference>
<dbReference type="EMBL" id="JAHHIF010000011">
    <property type="protein sequence ID" value="MBW4544908.1"/>
    <property type="molecule type" value="Genomic_DNA"/>
</dbReference>
<accession>A0A951PJL5</accession>
<feature type="domain" description="Phosphatidic acid phosphatase type 2/haloperoxidase" evidence="2">
    <location>
        <begin position="112"/>
        <end position="226"/>
    </location>
</feature>
<dbReference type="PANTHER" id="PTHR14969:SF13">
    <property type="entry name" value="AT30094P"/>
    <property type="match status" value="1"/>
</dbReference>
<dbReference type="Gene3D" id="1.20.144.10">
    <property type="entry name" value="Phosphatidic acid phosphatase type 2/haloperoxidase"/>
    <property type="match status" value="2"/>
</dbReference>
<keyword evidence="1" id="KW-0812">Transmembrane</keyword>
<keyword evidence="1" id="KW-0472">Membrane</keyword>
<dbReference type="SUPFAM" id="SSF48317">
    <property type="entry name" value="Acid phosphatase/Vanadium-dependent haloperoxidase"/>
    <property type="match status" value="1"/>
</dbReference>
<sequence length="246" mass="27768">MPSQNRRSFSQQIVRVWQEQVHAKFPLLLTTIPITGLIVAILSVWGFLELADEVLEKQTKAIDTNILLAIKPMHTPLLDYVMHGFSFVGGTVVVTLVCLGLGVTFWRRRRKAEFKALAIAAIGAVSLNLLIKFMFNRDRPELWELVEGKTHTSSFPSGHAMMSLVIYGLVGYLLAVRFPLWRWWIAIGTILLVAIIGFSRLYLGIHWPTDVVAGYAAGLIWLATAILYLEVHKDNYPVSCYSNVEW</sequence>
<name>A0A951PJL5_9CYAN</name>
<evidence type="ECO:0000313" key="4">
    <source>
        <dbReference type="Proteomes" id="UP000753908"/>
    </source>
</evidence>
<dbReference type="AlphaFoldDB" id="A0A951PJL5"/>
<feature type="transmembrane region" description="Helical" evidence="1">
    <location>
        <begin position="211"/>
        <end position="229"/>
    </location>
</feature>
<feature type="transmembrane region" description="Helical" evidence="1">
    <location>
        <begin position="183"/>
        <end position="205"/>
    </location>
</feature>
<dbReference type="InterPro" id="IPR036938">
    <property type="entry name" value="PAP2/HPO_sf"/>
</dbReference>
<reference evidence="3" key="2">
    <citation type="journal article" date="2022" name="Microbiol. Resour. Announc.">
        <title>Metagenome Sequencing to Explore Phylogenomics of Terrestrial Cyanobacteria.</title>
        <authorList>
            <person name="Ward R.D."/>
            <person name="Stajich J.E."/>
            <person name="Johansen J.R."/>
            <person name="Huntemann M."/>
            <person name="Clum A."/>
            <person name="Foster B."/>
            <person name="Foster B."/>
            <person name="Roux S."/>
            <person name="Palaniappan K."/>
            <person name="Varghese N."/>
            <person name="Mukherjee S."/>
            <person name="Reddy T.B.K."/>
            <person name="Daum C."/>
            <person name="Copeland A."/>
            <person name="Chen I.A."/>
            <person name="Ivanova N.N."/>
            <person name="Kyrpides N.C."/>
            <person name="Shapiro N."/>
            <person name="Eloe-Fadrosh E.A."/>
            <person name="Pietrasiak N."/>
        </authorList>
    </citation>
    <scope>NUCLEOTIDE SEQUENCE</scope>
    <source>
        <strain evidence="3">CPER-KK1</strain>
    </source>
</reference>
<comment type="caution">
    <text evidence="3">The sequence shown here is derived from an EMBL/GenBank/DDBJ whole genome shotgun (WGS) entry which is preliminary data.</text>
</comment>
<keyword evidence="1" id="KW-1133">Transmembrane helix</keyword>
<feature type="transmembrane region" description="Helical" evidence="1">
    <location>
        <begin position="80"/>
        <end position="104"/>
    </location>
</feature>
<dbReference type="Pfam" id="PF01569">
    <property type="entry name" value="PAP2"/>
    <property type="match status" value="1"/>
</dbReference>
<gene>
    <name evidence="3" type="ORF">KME25_10760</name>
</gene>
<evidence type="ECO:0000313" key="3">
    <source>
        <dbReference type="EMBL" id="MBW4544908.1"/>
    </source>
</evidence>
<protein>
    <submittedName>
        <fullName evidence="3">Phosphatase PAP2 family protein</fullName>
    </submittedName>
</protein>
<dbReference type="CDD" id="cd03392">
    <property type="entry name" value="PAP2_like_2"/>
    <property type="match status" value="1"/>
</dbReference>
<dbReference type="SMART" id="SM00014">
    <property type="entry name" value="acidPPc"/>
    <property type="match status" value="1"/>
</dbReference>
<evidence type="ECO:0000256" key="1">
    <source>
        <dbReference type="SAM" id="Phobius"/>
    </source>
</evidence>
<dbReference type="InterPro" id="IPR000326">
    <property type="entry name" value="PAP2/HPO"/>
</dbReference>
<feature type="transmembrane region" description="Helical" evidence="1">
    <location>
        <begin position="155"/>
        <end position="176"/>
    </location>
</feature>
<dbReference type="PANTHER" id="PTHR14969">
    <property type="entry name" value="SPHINGOSINE-1-PHOSPHATE PHOSPHOHYDROLASE"/>
    <property type="match status" value="1"/>
</dbReference>